<dbReference type="Pfam" id="PF00571">
    <property type="entry name" value="CBS"/>
    <property type="match status" value="2"/>
</dbReference>
<evidence type="ECO:0000256" key="2">
    <source>
        <dbReference type="PROSITE-ProRule" id="PRU00703"/>
    </source>
</evidence>
<dbReference type="SUPFAM" id="SSF54631">
    <property type="entry name" value="CBS-domain pair"/>
    <property type="match status" value="1"/>
</dbReference>
<accession>A0ABQ5W634</accession>
<dbReference type="InterPro" id="IPR000644">
    <property type="entry name" value="CBS_dom"/>
</dbReference>
<dbReference type="InterPro" id="IPR046342">
    <property type="entry name" value="CBS_dom_sf"/>
</dbReference>
<keyword evidence="5" id="KW-1185">Reference proteome</keyword>
<dbReference type="PANTHER" id="PTHR43080:SF2">
    <property type="entry name" value="CBS DOMAIN-CONTAINING PROTEIN"/>
    <property type="match status" value="1"/>
</dbReference>
<feature type="domain" description="CBS" evidence="3">
    <location>
        <begin position="71"/>
        <end position="128"/>
    </location>
</feature>
<dbReference type="Gene3D" id="3.10.580.10">
    <property type="entry name" value="CBS-domain"/>
    <property type="match status" value="1"/>
</dbReference>
<dbReference type="Proteomes" id="UP001156691">
    <property type="component" value="Unassembled WGS sequence"/>
</dbReference>
<evidence type="ECO:0000313" key="4">
    <source>
        <dbReference type="EMBL" id="GLQ55342.1"/>
    </source>
</evidence>
<comment type="caution">
    <text evidence="4">The sequence shown here is derived from an EMBL/GenBank/DDBJ whole genome shotgun (WGS) entry which is preliminary data.</text>
</comment>
<gene>
    <name evidence="4" type="ORF">GCM10010862_26010</name>
</gene>
<organism evidence="4 5">
    <name type="scientific">Devosia nitrariae</name>
    <dbReference type="NCBI Taxonomy" id="2071872"/>
    <lineage>
        <taxon>Bacteria</taxon>
        <taxon>Pseudomonadati</taxon>
        <taxon>Pseudomonadota</taxon>
        <taxon>Alphaproteobacteria</taxon>
        <taxon>Hyphomicrobiales</taxon>
        <taxon>Devosiaceae</taxon>
        <taxon>Devosia</taxon>
    </lineage>
</organism>
<dbReference type="EMBL" id="BSNS01000011">
    <property type="protein sequence ID" value="GLQ55342.1"/>
    <property type="molecule type" value="Genomic_DNA"/>
</dbReference>
<dbReference type="SMART" id="SM00116">
    <property type="entry name" value="CBS"/>
    <property type="match status" value="2"/>
</dbReference>
<proteinExistence type="predicted"/>
<dbReference type="PANTHER" id="PTHR43080">
    <property type="entry name" value="CBS DOMAIN-CONTAINING PROTEIN CBSX3, MITOCHONDRIAL"/>
    <property type="match status" value="1"/>
</dbReference>
<evidence type="ECO:0000256" key="1">
    <source>
        <dbReference type="ARBA" id="ARBA00023122"/>
    </source>
</evidence>
<evidence type="ECO:0000313" key="5">
    <source>
        <dbReference type="Proteomes" id="UP001156691"/>
    </source>
</evidence>
<keyword evidence="1 2" id="KW-0129">CBS domain</keyword>
<dbReference type="InterPro" id="IPR051257">
    <property type="entry name" value="Diverse_CBS-Domain"/>
</dbReference>
<sequence>MKVSELMTREVRTVTPDHSLQDAARLMGMIDAGFLPVADDDHLVGTITDRDIAIRAIAEGKGPETRVSEAMTRDVKYCFDDEDVEHVARNMGDIQVRRLPVVDRNKRLVGVLSLGDMAIDNLSADAAETALSGISQPNHRAH</sequence>
<protein>
    <submittedName>
        <fullName evidence="4">Inosine-5-monophosphate dehydrogenase</fullName>
    </submittedName>
</protein>
<name>A0ABQ5W634_9HYPH</name>
<dbReference type="RefSeq" id="WP_284340755.1">
    <property type="nucleotide sequence ID" value="NZ_BSNS01000011.1"/>
</dbReference>
<reference evidence="5" key="1">
    <citation type="journal article" date="2019" name="Int. J. Syst. Evol. Microbiol.">
        <title>The Global Catalogue of Microorganisms (GCM) 10K type strain sequencing project: providing services to taxonomists for standard genome sequencing and annotation.</title>
        <authorList>
            <consortium name="The Broad Institute Genomics Platform"/>
            <consortium name="The Broad Institute Genome Sequencing Center for Infectious Disease"/>
            <person name="Wu L."/>
            <person name="Ma J."/>
        </authorList>
    </citation>
    <scope>NUCLEOTIDE SEQUENCE [LARGE SCALE GENOMIC DNA]</scope>
    <source>
        <strain evidence="5">NBRC 112416</strain>
    </source>
</reference>
<feature type="domain" description="CBS" evidence="3">
    <location>
        <begin position="7"/>
        <end position="64"/>
    </location>
</feature>
<dbReference type="CDD" id="cd04622">
    <property type="entry name" value="CBS_pair_HRP1_like"/>
    <property type="match status" value="1"/>
</dbReference>
<evidence type="ECO:0000259" key="3">
    <source>
        <dbReference type="PROSITE" id="PS51371"/>
    </source>
</evidence>
<dbReference type="PROSITE" id="PS51371">
    <property type="entry name" value="CBS"/>
    <property type="match status" value="2"/>
</dbReference>